<feature type="domain" description="Alpha/beta hydrolase fold-3" evidence="3">
    <location>
        <begin position="241"/>
        <end position="358"/>
    </location>
</feature>
<comment type="caution">
    <text evidence="4">The sequence shown here is derived from an EMBL/GenBank/DDBJ whole genome shotgun (WGS) entry which is preliminary data.</text>
</comment>
<feature type="domain" description="Alpha/beta hydrolase fold-3" evidence="3">
    <location>
        <begin position="77"/>
        <end position="184"/>
    </location>
</feature>
<accession>A0A0B1P9G9</accession>
<dbReference type="InterPro" id="IPR029058">
    <property type="entry name" value="AB_hydrolase_fold"/>
</dbReference>
<keyword evidence="5" id="KW-1185">Reference proteome</keyword>
<sequence length="435" mass="48003">MPASSHNLILCIKAIFLRLLMSIGMKLHYLAKPKPPEPDFKLVIPSRLHPDGGSFEVVFYLPTSYFETPNDHRYPVVINFHGGGFTLGSGTDDARFAHAVVWGVNAIFVSVEYRLAPEYPFSVGIEDSADAVIYLAAHSEELRIDPQRIALSGFSAGGNITFAVPLLLHDLKIGAGKRIISPIRTNDCTSSLSNTTIAAISPKPFLPVSNLLGSASSLSSIRKLAGLKLTQLEIAQSLPEFTLLGLISFYPPVDYRKSRKQRCDSNPMPALNLPRILTDFFDQAYLQVEDLDLADPYLSPAASSDANLKAAYPNDIILYTCQYDMLNAEGVAFGKRLASEPIGKTVHGGIIEGVPHAFDKKPNPISFPERADRCYQEVCAELRRIFELKSSDAGKKFLDLNESVYRLEERDAMICEVDKVALNESGDWRISHEVI</sequence>
<gene>
    <name evidence="4" type="ORF">EV44_g0363</name>
</gene>
<evidence type="ECO:0000259" key="3">
    <source>
        <dbReference type="Pfam" id="PF07859"/>
    </source>
</evidence>
<dbReference type="HOGENOM" id="CLU_012494_3_2_1"/>
<protein>
    <submittedName>
        <fullName evidence="4">Putative alpha beta-hydrolase</fullName>
    </submittedName>
</protein>
<proteinExistence type="predicted"/>
<evidence type="ECO:0000313" key="5">
    <source>
        <dbReference type="Proteomes" id="UP000030854"/>
    </source>
</evidence>
<organism evidence="4 5">
    <name type="scientific">Uncinula necator</name>
    <name type="common">Grape powdery mildew</name>
    <dbReference type="NCBI Taxonomy" id="52586"/>
    <lineage>
        <taxon>Eukaryota</taxon>
        <taxon>Fungi</taxon>
        <taxon>Dikarya</taxon>
        <taxon>Ascomycota</taxon>
        <taxon>Pezizomycotina</taxon>
        <taxon>Leotiomycetes</taxon>
        <taxon>Erysiphales</taxon>
        <taxon>Erysiphaceae</taxon>
        <taxon>Erysiphe</taxon>
    </lineage>
</organism>
<dbReference type="SUPFAM" id="SSF53474">
    <property type="entry name" value="alpha/beta-Hydrolases"/>
    <property type="match status" value="1"/>
</dbReference>
<dbReference type="OMA" id="CEWDMLM"/>
<dbReference type="GO" id="GO:0016787">
    <property type="term" value="F:hydrolase activity"/>
    <property type="evidence" value="ECO:0007669"/>
    <property type="project" value="UniProtKB-KW"/>
</dbReference>
<dbReference type="PANTHER" id="PTHR48081">
    <property type="entry name" value="AB HYDROLASE SUPERFAMILY PROTEIN C4A8.06C"/>
    <property type="match status" value="1"/>
</dbReference>
<dbReference type="InterPro" id="IPR050300">
    <property type="entry name" value="GDXG_lipolytic_enzyme"/>
</dbReference>
<dbReference type="PANTHER" id="PTHR48081:SF8">
    <property type="entry name" value="ALPHA_BETA HYDROLASE FOLD-3 DOMAIN-CONTAINING PROTEIN-RELATED"/>
    <property type="match status" value="1"/>
</dbReference>
<dbReference type="InterPro" id="IPR013094">
    <property type="entry name" value="AB_hydrolase_3"/>
</dbReference>
<evidence type="ECO:0000256" key="2">
    <source>
        <dbReference type="SAM" id="SignalP"/>
    </source>
</evidence>
<name>A0A0B1P9G9_UNCNE</name>
<keyword evidence="2" id="KW-0732">Signal</keyword>
<reference evidence="4 5" key="1">
    <citation type="journal article" date="2014" name="BMC Genomics">
        <title>Adaptive genomic structural variation in the grape powdery mildew pathogen, Erysiphe necator.</title>
        <authorList>
            <person name="Jones L."/>
            <person name="Riaz S."/>
            <person name="Morales-Cruz A."/>
            <person name="Amrine K.C."/>
            <person name="McGuire B."/>
            <person name="Gubler W.D."/>
            <person name="Walker M.A."/>
            <person name="Cantu D."/>
        </authorList>
    </citation>
    <scope>NUCLEOTIDE SEQUENCE [LARGE SCALE GENOMIC DNA]</scope>
    <source>
        <strain evidence="5">c</strain>
    </source>
</reference>
<evidence type="ECO:0000313" key="4">
    <source>
        <dbReference type="EMBL" id="KHJ34893.1"/>
    </source>
</evidence>
<evidence type="ECO:0000256" key="1">
    <source>
        <dbReference type="ARBA" id="ARBA00022801"/>
    </source>
</evidence>
<keyword evidence="1 4" id="KW-0378">Hydrolase</keyword>
<dbReference type="AlphaFoldDB" id="A0A0B1P9G9"/>
<feature type="chain" id="PRO_5002080557" evidence="2">
    <location>
        <begin position="23"/>
        <end position="435"/>
    </location>
</feature>
<dbReference type="EMBL" id="JNVN01000629">
    <property type="protein sequence ID" value="KHJ34893.1"/>
    <property type="molecule type" value="Genomic_DNA"/>
</dbReference>
<dbReference type="STRING" id="52586.A0A0B1P9G9"/>
<dbReference type="Gene3D" id="3.40.50.1820">
    <property type="entry name" value="alpha/beta hydrolase"/>
    <property type="match status" value="1"/>
</dbReference>
<dbReference type="Pfam" id="PF07859">
    <property type="entry name" value="Abhydrolase_3"/>
    <property type="match status" value="2"/>
</dbReference>
<feature type="signal peptide" evidence="2">
    <location>
        <begin position="1"/>
        <end position="22"/>
    </location>
</feature>
<dbReference type="Proteomes" id="UP000030854">
    <property type="component" value="Unassembled WGS sequence"/>
</dbReference>